<comment type="similarity">
    <text evidence="2">Belongs to the tumor necrosis factor family.</text>
</comment>
<accession>A0A3B4ZC91</accession>
<dbReference type="GO" id="GO:0005125">
    <property type="term" value="F:cytokine activity"/>
    <property type="evidence" value="ECO:0007669"/>
    <property type="project" value="UniProtKB-KW"/>
</dbReference>
<keyword evidence="8" id="KW-0472">Membrane</keyword>
<dbReference type="Proteomes" id="UP000694891">
    <property type="component" value="Unplaced"/>
</dbReference>
<sequence>MAVLAGVDPETGQRAGEGRLSWPVFLLMLATVTSSSLSALSLYQMVALRSEVEGLKLEVGRRRGEGQEARYRGQSGSSRRSSQETLHHSGSEHAFSLIRKRRTSPGNETFVSQPCLQLLANSSRKPFRREISSELYTGIPWQSGLKRGSALEKNSDGMLVKEEGFYFVYSQVYYMDSTFAMGHVVIRWKKNVVGDERKFVFLFRCIQTMNPEYAFNTCYTGGIVKLEVDDYLELLIPRPAANVSLDGDSTFLGAFKLA</sequence>
<evidence type="ECO:0000256" key="4">
    <source>
        <dbReference type="ARBA" id="ARBA00022525"/>
    </source>
</evidence>
<keyword evidence="8" id="KW-0812">Transmembrane</keyword>
<evidence type="ECO:0000256" key="2">
    <source>
        <dbReference type="ARBA" id="ARBA00008670"/>
    </source>
</evidence>
<dbReference type="InterPro" id="IPR051748">
    <property type="entry name" value="TNF_Ligand_Superfamily"/>
</dbReference>
<evidence type="ECO:0000259" key="9">
    <source>
        <dbReference type="PROSITE" id="PS50049"/>
    </source>
</evidence>
<dbReference type="GO" id="GO:0006955">
    <property type="term" value="P:immune response"/>
    <property type="evidence" value="ECO:0007669"/>
    <property type="project" value="InterPro"/>
</dbReference>
<feature type="compositionally biased region" description="Basic and acidic residues" evidence="7">
    <location>
        <begin position="81"/>
        <end position="91"/>
    </location>
</feature>
<dbReference type="InterPro" id="IPR008983">
    <property type="entry name" value="Tumour_necrosis_fac-like_dom"/>
</dbReference>
<dbReference type="Gene3D" id="2.60.120.40">
    <property type="match status" value="1"/>
</dbReference>
<keyword evidence="8" id="KW-1133">Transmembrane helix</keyword>
<organism evidence="10">
    <name type="scientific">Stegastes partitus</name>
    <name type="common">bicolor damselfish</name>
    <dbReference type="NCBI Taxonomy" id="144197"/>
    <lineage>
        <taxon>Eukaryota</taxon>
        <taxon>Metazoa</taxon>
        <taxon>Chordata</taxon>
        <taxon>Craniata</taxon>
        <taxon>Vertebrata</taxon>
        <taxon>Euteleostomi</taxon>
        <taxon>Actinopterygii</taxon>
        <taxon>Neopterygii</taxon>
        <taxon>Teleostei</taxon>
        <taxon>Neoteleostei</taxon>
        <taxon>Acanthomorphata</taxon>
        <taxon>Ovalentaria</taxon>
        <taxon>Pomacentridae</taxon>
        <taxon>Stegastes</taxon>
    </lineage>
</organism>
<name>A0A3B4ZC91_9TELE</name>
<dbReference type="PROSITE" id="PS50049">
    <property type="entry name" value="THD_2"/>
    <property type="match status" value="1"/>
</dbReference>
<dbReference type="AlphaFoldDB" id="A0A3B4ZC91"/>
<evidence type="ECO:0000256" key="8">
    <source>
        <dbReference type="SAM" id="Phobius"/>
    </source>
</evidence>
<protein>
    <submittedName>
        <fullName evidence="10">TNF superfamily member 13b</fullName>
    </submittedName>
    <submittedName>
        <fullName evidence="12">Tumor necrosis factor ligand superfamily member 13B isoform X1</fullName>
    </submittedName>
</protein>
<evidence type="ECO:0000256" key="1">
    <source>
        <dbReference type="ARBA" id="ARBA00004613"/>
    </source>
</evidence>
<dbReference type="InterPro" id="IPR006052">
    <property type="entry name" value="TNF_dom"/>
</dbReference>
<feature type="transmembrane region" description="Helical" evidence="8">
    <location>
        <begin position="20"/>
        <end position="43"/>
    </location>
</feature>
<evidence type="ECO:0000256" key="7">
    <source>
        <dbReference type="SAM" id="MobiDB-lite"/>
    </source>
</evidence>
<dbReference type="Ensembl" id="ENSSPAT00000006263.1">
    <property type="protein sequence ID" value="ENSSPAP00000006140.1"/>
    <property type="gene ID" value="ENSSPAG00000004744.1"/>
</dbReference>
<gene>
    <name evidence="12" type="primary">tnfsf13b</name>
</gene>
<feature type="domain" description="THD" evidence="9">
    <location>
        <begin position="114"/>
        <end position="257"/>
    </location>
</feature>
<dbReference type="GO" id="GO:0005615">
    <property type="term" value="C:extracellular space"/>
    <property type="evidence" value="ECO:0007669"/>
    <property type="project" value="UniProtKB-KW"/>
</dbReference>
<dbReference type="STRING" id="144197.ENSSPAP00000006140"/>
<dbReference type="RefSeq" id="XP_008297202.1">
    <property type="nucleotide sequence ID" value="XM_008298980.1"/>
</dbReference>
<dbReference type="Pfam" id="PF00229">
    <property type="entry name" value="TNF"/>
    <property type="match status" value="1"/>
</dbReference>
<dbReference type="SUPFAM" id="SSF49842">
    <property type="entry name" value="TNF-like"/>
    <property type="match status" value="1"/>
</dbReference>
<dbReference type="GeneID" id="103370069"/>
<dbReference type="OrthoDB" id="5947373at2759"/>
<keyword evidence="5" id="KW-1015">Disulfide bond</keyword>
<keyword evidence="4" id="KW-0964">Secreted</keyword>
<dbReference type="PANTHER" id="PTHR15151">
    <property type="entry name" value="PROTEIN EIGER"/>
    <property type="match status" value="1"/>
</dbReference>
<evidence type="ECO:0000256" key="3">
    <source>
        <dbReference type="ARBA" id="ARBA00022514"/>
    </source>
</evidence>
<keyword evidence="3" id="KW-0202">Cytokine</keyword>
<evidence type="ECO:0000256" key="5">
    <source>
        <dbReference type="ARBA" id="ARBA00023157"/>
    </source>
</evidence>
<reference evidence="12" key="2">
    <citation type="submission" date="2025-04" db="UniProtKB">
        <authorList>
            <consortium name="RefSeq"/>
        </authorList>
    </citation>
    <scope>IDENTIFICATION</scope>
</reference>
<proteinExistence type="inferred from homology"/>
<evidence type="ECO:0000313" key="10">
    <source>
        <dbReference type="Ensembl" id="ENSSPAP00000006140.1"/>
    </source>
</evidence>
<dbReference type="CTD" id="10673"/>
<keyword evidence="11" id="KW-1185">Reference proteome</keyword>
<dbReference type="GO" id="GO:0016020">
    <property type="term" value="C:membrane"/>
    <property type="evidence" value="ECO:0007669"/>
    <property type="project" value="InterPro"/>
</dbReference>
<dbReference type="GO" id="GO:0005164">
    <property type="term" value="F:tumor necrosis factor receptor binding"/>
    <property type="evidence" value="ECO:0007669"/>
    <property type="project" value="InterPro"/>
</dbReference>
<reference evidence="10" key="1">
    <citation type="submission" date="2023-09" db="UniProtKB">
        <authorList>
            <consortium name="Ensembl"/>
        </authorList>
    </citation>
    <scope>IDENTIFICATION</scope>
</reference>
<evidence type="ECO:0000256" key="6">
    <source>
        <dbReference type="ARBA" id="ARBA00023180"/>
    </source>
</evidence>
<dbReference type="GO" id="GO:0030890">
    <property type="term" value="P:positive regulation of B cell proliferation"/>
    <property type="evidence" value="ECO:0007669"/>
    <property type="project" value="TreeGrafter"/>
</dbReference>
<feature type="compositionally biased region" description="Basic and acidic residues" evidence="7">
    <location>
        <begin position="61"/>
        <end position="71"/>
    </location>
</feature>
<evidence type="ECO:0000313" key="11">
    <source>
        <dbReference type="Proteomes" id="UP000694891"/>
    </source>
</evidence>
<comment type="subcellular location">
    <subcellularLocation>
        <location evidence="1">Secreted</location>
    </subcellularLocation>
</comment>
<dbReference type="GeneTree" id="ENSGT00940000157536"/>
<evidence type="ECO:0000313" key="12">
    <source>
        <dbReference type="RefSeq" id="XP_008297202.1"/>
    </source>
</evidence>
<dbReference type="PANTHER" id="PTHR15151:SF24">
    <property type="entry name" value="A PROLIFERATION-INDUCING LIGAND-LIKE PROTEIN-RELATED"/>
    <property type="match status" value="1"/>
</dbReference>
<feature type="region of interest" description="Disordered" evidence="7">
    <location>
        <begin position="61"/>
        <end position="91"/>
    </location>
</feature>
<keyword evidence="6" id="KW-0325">Glycoprotein</keyword>